<evidence type="ECO:0000259" key="2">
    <source>
        <dbReference type="Pfam" id="PF09414"/>
    </source>
</evidence>
<feature type="region of interest" description="Disordered" evidence="1">
    <location>
        <begin position="127"/>
        <end position="202"/>
    </location>
</feature>
<feature type="domain" description="RNA ligase" evidence="2">
    <location>
        <begin position="204"/>
        <end position="337"/>
    </location>
</feature>
<evidence type="ECO:0000313" key="3">
    <source>
        <dbReference type="EMBL" id="KAK8055690.1"/>
    </source>
</evidence>
<sequence length="401" mass="44323">MARNLASVRQISHLRPLGTSSGLLLAEVDGWKCAMKQGTAKVGDHIVYFEIDTFLPVIDTRFASLGQLNAFNGSSITWDGRLGFHITSIIAELGENNTHEETMQKVMSMPFEDELNVLKWESAAVTKKKPTENSLGPPPCFSPRRTSSESRTAPTSSPTSTRMPSSRRPSRWTDAPKPSTSSVATRPCTPPSAPLEGRADMPEGRFGICTRNHELPDKPECLFWRAAQFYRLPQKLAALGKNLAIQGELCGSSLNKNHEGFPEGKHDFYVYRIFDIDAQEALGLRETKERARQLGLKHVPVNGYFRLHDIAASNEELLKRAEGVGIFGKPREGACVQERGGWSWFQGHLQLIPARKRGVEVVSAEEYLIARFSASSLGDGFWSSVSSRGIKDSSMGSTSER</sequence>
<dbReference type="GO" id="GO:0016874">
    <property type="term" value="F:ligase activity"/>
    <property type="evidence" value="ECO:0007669"/>
    <property type="project" value="UniProtKB-KW"/>
</dbReference>
<dbReference type="SUPFAM" id="SSF56091">
    <property type="entry name" value="DNA ligase/mRNA capping enzyme, catalytic domain"/>
    <property type="match status" value="1"/>
</dbReference>
<dbReference type="Pfam" id="PF21189">
    <property type="entry name" value="PHA02142"/>
    <property type="match status" value="1"/>
</dbReference>
<gene>
    <name evidence="3" type="ORF">PG993_000917</name>
</gene>
<accession>A0ABR1U9Y1</accession>
<dbReference type="Proteomes" id="UP001444661">
    <property type="component" value="Unassembled WGS sequence"/>
</dbReference>
<keyword evidence="3" id="KW-0436">Ligase</keyword>
<reference evidence="3 4" key="1">
    <citation type="submission" date="2023-01" db="EMBL/GenBank/DDBJ databases">
        <title>Analysis of 21 Apiospora genomes using comparative genomics revels a genus with tremendous synthesis potential of carbohydrate active enzymes and secondary metabolites.</title>
        <authorList>
            <person name="Sorensen T."/>
        </authorList>
    </citation>
    <scope>NUCLEOTIDE SEQUENCE [LARGE SCALE GENOMIC DNA]</scope>
    <source>
        <strain evidence="3 4">CBS 33761</strain>
    </source>
</reference>
<dbReference type="InterPro" id="IPR021122">
    <property type="entry name" value="RNA_ligase_dom_REL/Rnl2"/>
</dbReference>
<feature type="compositionally biased region" description="Low complexity" evidence="1">
    <location>
        <begin position="142"/>
        <end position="167"/>
    </location>
</feature>
<protein>
    <submittedName>
        <fullName evidence="3">DRB0094 family RNA ligase</fullName>
    </submittedName>
</protein>
<organism evidence="3 4">
    <name type="scientific">Apiospora rasikravindrae</name>
    <dbReference type="NCBI Taxonomy" id="990691"/>
    <lineage>
        <taxon>Eukaryota</taxon>
        <taxon>Fungi</taxon>
        <taxon>Dikarya</taxon>
        <taxon>Ascomycota</taxon>
        <taxon>Pezizomycotina</taxon>
        <taxon>Sordariomycetes</taxon>
        <taxon>Xylariomycetidae</taxon>
        <taxon>Amphisphaeriales</taxon>
        <taxon>Apiosporaceae</taxon>
        <taxon>Apiospora</taxon>
    </lineage>
</organism>
<name>A0ABR1U9Y1_9PEZI</name>
<evidence type="ECO:0000256" key="1">
    <source>
        <dbReference type="SAM" id="MobiDB-lite"/>
    </source>
</evidence>
<comment type="caution">
    <text evidence="3">The sequence shown here is derived from an EMBL/GenBank/DDBJ whole genome shotgun (WGS) entry which is preliminary data.</text>
</comment>
<dbReference type="Gene3D" id="3.30.470.30">
    <property type="entry name" value="DNA ligase/mRNA capping enzyme"/>
    <property type="match status" value="1"/>
</dbReference>
<proteinExistence type="predicted"/>
<dbReference type="Pfam" id="PF09414">
    <property type="entry name" value="RNA_ligase"/>
    <property type="match status" value="1"/>
</dbReference>
<dbReference type="EMBL" id="JAQQWK010000001">
    <property type="protein sequence ID" value="KAK8055690.1"/>
    <property type="molecule type" value="Genomic_DNA"/>
</dbReference>
<evidence type="ECO:0000313" key="4">
    <source>
        <dbReference type="Proteomes" id="UP001444661"/>
    </source>
</evidence>
<keyword evidence="4" id="KW-1185">Reference proteome</keyword>